<evidence type="ECO:0008006" key="4">
    <source>
        <dbReference type="Google" id="ProtNLM"/>
    </source>
</evidence>
<dbReference type="Gene3D" id="3.40.50.460">
    <property type="entry name" value="Phosphofructokinase domain"/>
    <property type="match status" value="1"/>
</dbReference>
<keyword evidence="1" id="KW-0021">Allosteric enzyme</keyword>
<evidence type="ECO:0000256" key="1">
    <source>
        <dbReference type="ARBA" id="ARBA00022533"/>
    </source>
</evidence>
<dbReference type="InterPro" id="IPR050929">
    <property type="entry name" value="PFKA"/>
</dbReference>
<dbReference type="GO" id="GO:0003872">
    <property type="term" value="F:6-phosphofructokinase activity"/>
    <property type="evidence" value="ECO:0007669"/>
    <property type="project" value="InterPro"/>
</dbReference>
<dbReference type="InterPro" id="IPR035966">
    <property type="entry name" value="PKF_sf"/>
</dbReference>
<organism evidence="2 3">
    <name type="scientific">Ensete ventricosum</name>
    <name type="common">Abyssinian banana</name>
    <name type="synonym">Musa ensete</name>
    <dbReference type="NCBI Taxonomy" id="4639"/>
    <lineage>
        <taxon>Eukaryota</taxon>
        <taxon>Viridiplantae</taxon>
        <taxon>Streptophyta</taxon>
        <taxon>Embryophyta</taxon>
        <taxon>Tracheophyta</taxon>
        <taxon>Spermatophyta</taxon>
        <taxon>Magnoliopsida</taxon>
        <taxon>Liliopsida</taxon>
        <taxon>Zingiberales</taxon>
        <taxon>Musaceae</taxon>
        <taxon>Ensete</taxon>
    </lineage>
</organism>
<protein>
    <recommendedName>
        <fullName evidence="4">Phosphofructokinase domain-containing protein</fullName>
    </recommendedName>
</protein>
<accession>A0A427B281</accession>
<evidence type="ECO:0000313" key="2">
    <source>
        <dbReference type="EMBL" id="RRT82571.1"/>
    </source>
</evidence>
<dbReference type="PANTHER" id="PTHR45770">
    <property type="entry name" value="ATP-DEPENDENT 6-PHOSPHOFRUCTOKINASE 1"/>
    <property type="match status" value="1"/>
</dbReference>
<comment type="caution">
    <text evidence="2">The sequence shown here is derived from an EMBL/GenBank/DDBJ whole genome shotgun (WGS) entry which is preliminary data.</text>
</comment>
<dbReference type="SUPFAM" id="SSF53784">
    <property type="entry name" value="Phosphofructokinase"/>
    <property type="match status" value="1"/>
</dbReference>
<dbReference type="AlphaFoldDB" id="A0A427B281"/>
<dbReference type="Proteomes" id="UP000287651">
    <property type="component" value="Unassembled WGS sequence"/>
</dbReference>
<evidence type="ECO:0000313" key="3">
    <source>
        <dbReference type="Proteomes" id="UP000287651"/>
    </source>
</evidence>
<proteinExistence type="predicted"/>
<gene>
    <name evidence="2" type="ORF">B296_00014605</name>
</gene>
<dbReference type="EMBL" id="AMZH03000667">
    <property type="protein sequence ID" value="RRT82571.1"/>
    <property type="molecule type" value="Genomic_DNA"/>
</dbReference>
<name>A0A427B281_ENSVE</name>
<reference evidence="2 3" key="1">
    <citation type="journal article" date="2014" name="Agronomy (Basel)">
        <title>A Draft Genome Sequence for Ensete ventricosum, the Drought-Tolerant Tree Against Hunger.</title>
        <authorList>
            <person name="Harrison J."/>
            <person name="Moore K.A."/>
            <person name="Paszkiewicz K."/>
            <person name="Jones T."/>
            <person name="Grant M."/>
            <person name="Ambacheew D."/>
            <person name="Muzemil S."/>
            <person name="Studholme D.J."/>
        </authorList>
    </citation>
    <scope>NUCLEOTIDE SEQUENCE [LARGE SCALE GENOMIC DNA]</scope>
</reference>
<sequence>MKAPFKLEGPNGVLLHLEYLLKTKGNAVICVAEGAGQFPGVISNNKPVLVVQEYLKKSNTTDASGNVVLSDIGVHVQQQVHCNEFLL</sequence>